<evidence type="ECO:0000256" key="4">
    <source>
        <dbReference type="ARBA" id="ARBA00023128"/>
    </source>
</evidence>
<keyword evidence="4" id="KW-0496">Mitochondrion</keyword>
<organism evidence="7 8">
    <name type="scientific">Stentor coeruleus</name>
    <dbReference type="NCBI Taxonomy" id="5963"/>
    <lineage>
        <taxon>Eukaryota</taxon>
        <taxon>Sar</taxon>
        <taxon>Alveolata</taxon>
        <taxon>Ciliophora</taxon>
        <taxon>Postciliodesmatophora</taxon>
        <taxon>Heterotrichea</taxon>
        <taxon>Heterotrichida</taxon>
        <taxon>Stentoridae</taxon>
        <taxon>Stentor</taxon>
    </lineage>
</organism>
<dbReference type="Gene3D" id="6.10.330.20">
    <property type="match status" value="1"/>
</dbReference>
<keyword evidence="5" id="KW-0687">Ribonucleoprotein</keyword>
<dbReference type="EMBL" id="MPUH01001534">
    <property type="protein sequence ID" value="OMJ67261.1"/>
    <property type="molecule type" value="Genomic_DNA"/>
</dbReference>
<dbReference type="InterPro" id="IPR036049">
    <property type="entry name" value="Ribosomal_uL29_sf"/>
</dbReference>
<evidence type="ECO:0000313" key="7">
    <source>
        <dbReference type="EMBL" id="OMJ67261.1"/>
    </source>
</evidence>
<dbReference type="PANTHER" id="PTHR21183:SF18">
    <property type="entry name" value="LARGE RIBOSOMAL SUBUNIT PROTEIN UL29M"/>
    <property type="match status" value="1"/>
</dbReference>
<comment type="subcellular location">
    <subcellularLocation>
        <location evidence="1">Mitochondrion</location>
    </subcellularLocation>
</comment>
<keyword evidence="8" id="KW-1185">Reference proteome</keyword>
<reference evidence="7 8" key="1">
    <citation type="submission" date="2016-11" db="EMBL/GenBank/DDBJ databases">
        <title>The macronuclear genome of Stentor coeruleus: a giant cell with tiny introns.</title>
        <authorList>
            <person name="Slabodnick M."/>
            <person name="Ruby J.G."/>
            <person name="Reiff S.B."/>
            <person name="Swart E.C."/>
            <person name="Gosai S."/>
            <person name="Prabakaran S."/>
            <person name="Witkowska E."/>
            <person name="Larue G.E."/>
            <person name="Fisher S."/>
            <person name="Freeman R.M."/>
            <person name="Gunawardena J."/>
            <person name="Chu W."/>
            <person name="Stover N.A."/>
            <person name="Gregory B.D."/>
            <person name="Nowacki M."/>
            <person name="Derisi J."/>
            <person name="Roy S.W."/>
            <person name="Marshall W.F."/>
            <person name="Sood P."/>
        </authorList>
    </citation>
    <scope>NUCLEOTIDE SEQUENCE [LARGE SCALE GENOMIC DNA]</scope>
    <source>
        <strain evidence="7">WM001</strain>
    </source>
</reference>
<dbReference type="Proteomes" id="UP000187209">
    <property type="component" value="Unassembled WGS sequence"/>
</dbReference>
<dbReference type="AlphaFoldDB" id="A0A1R2ARV8"/>
<name>A0A1R2ARV8_9CILI</name>
<keyword evidence="3" id="KW-0689">Ribosomal protein</keyword>
<dbReference type="OrthoDB" id="270763at2759"/>
<comment type="similarity">
    <text evidence="2">Belongs to the universal ribosomal protein uL29 family.</text>
</comment>
<sequence length="216" mass="25725">MLNRFTRTFTKLIGSEVVPALFTEMNEESRISIGKAWHASLLRLKSNEDLQKLWYVLLREKNTILSDDQLSRQHRMPIDSRHRLVKVRQSMARLLTVIREREIEKEKYWNSLLEEYLGNHSPKETLPEIKEKKEKKIREETEEWKNKKEKRKKAVAAIKSWRTMNNRERRIAIQKEYAKQAKIAKEEFLKELKYVGLKLREKGIAPKGLSEIKPTA</sequence>
<dbReference type="InterPro" id="IPR010729">
    <property type="entry name" value="Ribosomal_uL29_mit"/>
</dbReference>
<dbReference type="SUPFAM" id="SSF46561">
    <property type="entry name" value="Ribosomal protein L29 (L29p)"/>
    <property type="match status" value="1"/>
</dbReference>
<comment type="caution">
    <text evidence="7">The sequence shown here is derived from an EMBL/GenBank/DDBJ whole genome shotgun (WGS) entry which is preliminary data.</text>
</comment>
<evidence type="ECO:0000256" key="3">
    <source>
        <dbReference type="ARBA" id="ARBA00022980"/>
    </source>
</evidence>
<dbReference type="GO" id="GO:0005762">
    <property type="term" value="C:mitochondrial large ribosomal subunit"/>
    <property type="evidence" value="ECO:0007669"/>
    <property type="project" value="TreeGrafter"/>
</dbReference>
<accession>A0A1R2ARV8</accession>
<dbReference type="GO" id="GO:0032543">
    <property type="term" value="P:mitochondrial translation"/>
    <property type="evidence" value="ECO:0007669"/>
    <property type="project" value="TreeGrafter"/>
</dbReference>
<evidence type="ECO:0000313" key="8">
    <source>
        <dbReference type="Proteomes" id="UP000187209"/>
    </source>
</evidence>
<dbReference type="InterPro" id="IPR038340">
    <property type="entry name" value="MRP-L47_sf"/>
</dbReference>
<evidence type="ECO:0000256" key="5">
    <source>
        <dbReference type="ARBA" id="ARBA00023274"/>
    </source>
</evidence>
<evidence type="ECO:0000256" key="1">
    <source>
        <dbReference type="ARBA" id="ARBA00004173"/>
    </source>
</evidence>
<dbReference type="PANTHER" id="PTHR21183">
    <property type="entry name" value="RIBOSOMAL PROTEIN L47, MITOCHONDRIAL-RELATED"/>
    <property type="match status" value="1"/>
</dbReference>
<protein>
    <recommendedName>
        <fullName evidence="6">Large ribosomal subunit protein uL29m</fullName>
    </recommendedName>
</protein>
<proteinExistence type="inferred from homology"/>
<gene>
    <name evidence="7" type="ORF">SteCoe_35630</name>
</gene>
<evidence type="ECO:0000256" key="6">
    <source>
        <dbReference type="ARBA" id="ARBA00035289"/>
    </source>
</evidence>
<dbReference type="Pfam" id="PF06984">
    <property type="entry name" value="MRP-L47"/>
    <property type="match status" value="1"/>
</dbReference>
<evidence type="ECO:0000256" key="2">
    <source>
        <dbReference type="ARBA" id="ARBA00009254"/>
    </source>
</evidence>
<dbReference type="GO" id="GO:0003735">
    <property type="term" value="F:structural constituent of ribosome"/>
    <property type="evidence" value="ECO:0007669"/>
    <property type="project" value="InterPro"/>
</dbReference>